<protein>
    <submittedName>
        <fullName evidence="1">Uncharacterized protein</fullName>
    </submittedName>
</protein>
<organism evidence="1 2">
    <name type="scientific">Melipona bicolor</name>
    <dbReference type="NCBI Taxonomy" id="60889"/>
    <lineage>
        <taxon>Eukaryota</taxon>
        <taxon>Metazoa</taxon>
        <taxon>Ecdysozoa</taxon>
        <taxon>Arthropoda</taxon>
        <taxon>Hexapoda</taxon>
        <taxon>Insecta</taxon>
        <taxon>Pterygota</taxon>
        <taxon>Neoptera</taxon>
        <taxon>Endopterygota</taxon>
        <taxon>Hymenoptera</taxon>
        <taxon>Apocrita</taxon>
        <taxon>Aculeata</taxon>
        <taxon>Apoidea</taxon>
        <taxon>Anthophila</taxon>
        <taxon>Apidae</taxon>
        <taxon>Melipona</taxon>
    </lineage>
</organism>
<comment type="caution">
    <text evidence="1">The sequence shown here is derived from an EMBL/GenBank/DDBJ whole genome shotgun (WGS) entry which is preliminary data.</text>
</comment>
<dbReference type="InterPro" id="IPR036682">
    <property type="entry name" value="OS_D_A10/PebIII_sf"/>
</dbReference>
<gene>
    <name evidence="1" type="ORF">K0M31_010347</name>
</gene>
<sequence>MLVCALADEKYTTKYDNIDLDSILNSDRLLNNYVNCLLDVGSCTPDGKELK</sequence>
<dbReference type="Proteomes" id="UP001177670">
    <property type="component" value="Unassembled WGS sequence"/>
</dbReference>
<dbReference type="Gene3D" id="1.10.2080.10">
    <property type="entry name" value="Insect odorant-binding protein A10/Ejaculatory bulb-specific protein 3"/>
    <property type="match status" value="1"/>
</dbReference>
<dbReference type="SUPFAM" id="SSF100910">
    <property type="entry name" value="Chemosensory protein Csp2"/>
    <property type="match status" value="1"/>
</dbReference>
<keyword evidence="2" id="KW-1185">Reference proteome</keyword>
<dbReference type="PANTHER" id="PTHR11257:SF12">
    <property type="entry name" value="EJACULATORY BULB-SPECIFIC PROTEIN 3-RELATED"/>
    <property type="match status" value="1"/>
</dbReference>
<accession>A0AA40FMD4</accession>
<dbReference type="InterPro" id="IPR005055">
    <property type="entry name" value="A10/PebIII"/>
</dbReference>
<dbReference type="PANTHER" id="PTHR11257">
    <property type="entry name" value="CHEMOSENSORY PROTEIN-RELATED"/>
    <property type="match status" value="1"/>
</dbReference>
<evidence type="ECO:0000313" key="1">
    <source>
        <dbReference type="EMBL" id="KAK1121548.1"/>
    </source>
</evidence>
<name>A0AA40FMD4_9HYME</name>
<dbReference type="Pfam" id="PF03392">
    <property type="entry name" value="OS-D"/>
    <property type="match status" value="1"/>
</dbReference>
<evidence type="ECO:0000313" key="2">
    <source>
        <dbReference type="Proteomes" id="UP001177670"/>
    </source>
</evidence>
<feature type="non-terminal residue" evidence="1">
    <location>
        <position position="51"/>
    </location>
</feature>
<proteinExistence type="predicted"/>
<dbReference type="AlphaFoldDB" id="A0AA40FMD4"/>
<reference evidence="1" key="1">
    <citation type="submission" date="2021-10" db="EMBL/GenBank/DDBJ databases">
        <title>Melipona bicolor Genome sequencing and assembly.</title>
        <authorList>
            <person name="Araujo N.S."/>
            <person name="Arias M.C."/>
        </authorList>
    </citation>
    <scope>NUCLEOTIDE SEQUENCE</scope>
    <source>
        <strain evidence="1">USP_2M_L1-L4_2017</strain>
        <tissue evidence="1">Whole body</tissue>
    </source>
</reference>
<dbReference type="EMBL" id="JAHYIQ010000026">
    <property type="protein sequence ID" value="KAK1121548.1"/>
    <property type="molecule type" value="Genomic_DNA"/>
</dbReference>